<dbReference type="InterPro" id="IPR051531">
    <property type="entry name" value="N-acetyltransferase"/>
</dbReference>
<dbReference type="InterPro" id="IPR016181">
    <property type="entry name" value="Acyl_CoA_acyltransferase"/>
</dbReference>
<feature type="domain" description="N-acetyltransferase" evidence="1">
    <location>
        <begin position="7"/>
        <end position="159"/>
    </location>
</feature>
<evidence type="ECO:0000313" key="3">
    <source>
        <dbReference type="Proteomes" id="UP001275315"/>
    </source>
</evidence>
<dbReference type="EMBL" id="JAWDIQ010000003">
    <property type="protein sequence ID" value="MDY0410405.1"/>
    <property type="molecule type" value="Genomic_DNA"/>
</dbReference>
<dbReference type="SUPFAM" id="SSF55729">
    <property type="entry name" value="Acyl-CoA N-acyltransferases (Nat)"/>
    <property type="match status" value="1"/>
</dbReference>
<name>A0ABU5CVX8_9BACI</name>
<dbReference type="PANTHER" id="PTHR43792:SF16">
    <property type="entry name" value="N-ACETYLTRANSFERASE DOMAIN-CONTAINING PROTEIN"/>
    <property type="match status" value="1"/>
</dbReference>
<evidence type="ECO:0000313" key="2">
    <source>
        <dbReference type="EMBL" id="MDY0410405.1"/>
    </source>
</evidence>
<reference evidence="2 3" key="1">
    <citation type="submission" date="2023-10" db="EMBL/GenBank/DDBJ databases">
        <title>Virgibacillus soli CC-YMP-6 genome.</title>
        <authorList>
            <person name="Miliotis G."/>
            <person name="Sengupta P."/>
            <person name="Hameed A."/>
            <person name="Chuvochina M."/>
            <person name="Mcdonagh F."/>
            <person name="Simpson A.C."/>
            <person name="Singh N.K."/>
            <person name="Rekha P.D."/>
            <person name="Raman K."/>
            <person name="Hugenholtz P."/>
            <person name="Venkateswaran K."/>
        </authorList>
    </citation>
    <scope>NUCLEOTIDE SEQUENCE [LARGE SCALE GENOMIC DNA]</scope>
    <source>
        <strain evidence="2 3">CC-YMP-6</strain>
    </source>
</reference>
<sequence>MFETERCMIQSLKKADYHDVQELYFNEEVRKYLGGVRSISEDTMEKMLEIGAGEYHWTIREKQTNDFVGSVSLGPHHDGTYFEISYQLLPKWWGAGFATEVVQVILHFAFDHLKLPKIVAETQVANIPSCQLLERIGMKLERTTIRFGEKQAIYAMEVTAFSL</sequence>
<evidence type="ECO:0000259" key="1">
    <source>
        <dbReference type="PROSITE" id="PS51186"/>
    </source>
</evidence>
<dbReference type="Proteomes" id="UP001275315">
    <property type="component" value="Unassembled WGS sequence"/>
</dbReference>
<dbReference type="PANTHER" id="PTHR43792">
    <property type="entry name" value="GNAT FAMILY, PUTATIVE (AFU_ORTHOLOGUE AFUA_3G00765)-RELATED-RELATED"/>
    <property type="match status" value="1"/>
</dbReference>
<gene>
    <name evidence="2" type="ORF">RWD45_19975</name>
</gene>
<dbReference type="Gene3D" id="3.40.630.30">
    <property type="match status" value="1"/>
</dbReference>
<dbReference type="Pfam" id="PF13302">
    <property type="entry name" value="Acetyltransf_3"/>
    <property type="match status" value="1"/>
</dbReference>
<dbReference type="PROSITE" id="PS51186">
    <property type="entry name" value="GNAT"/>
    <property type="match status" value="1"/>
</dbReference>
<accession>A0ABU5CVX8</accession>
<protein>
    <submittedName>
        <fullName evidence="2">GNAT family N-acetyltransferase</fullName>
    </submittedName>
</protein>
<dbReference type="RefSeq" id="WP_320381286.1">
    <property type="nucleotide sequence ID" value="NZ_JAWDIQ010000003.1"/>
</dbReference>
<dbReference type="InterPro" id="IPR000182">
    <property type="entry name" value="GNAT_dom"/>
</dbReference>
<keyword evidence="3" id="KW-1185">Reference proteome</keyword>
<comment type="caution">
    <text evidence="2">The sequence shown here is derived from an EMBL/GenBank/DDBJ whole genome shotgun (WGS) entry which is preliminary data.</text>
</comment>
<proteinExistence type="predicted"/>
<organism evidence="2 3">
    <name type="scientific">Paracerasibacillus soli</name>
    <dbReference type="NCBI Taxonomy" id="480284"/>
    <lineage>
        <taxon>Bacteria</taxon>
        <taxon>Bacillati</taxon>
        <taxon>Bacillota</taxon>
        <taxon>Bacilli</taxon>
        <taxon>Bacillales</taxon>
        <taxon>Bacillaceae</taxon>
        <taxon>Paracerasibacillus</taxon>
    </lineage>
</organism>